<evidence type="ECO:0000313" key="2">
    <source>
        <dbReference type="WBParaSite" id="L893_g30686.t1"/>
    </source>
</evidence>
<dbReference type="Proteomes" id="UP000095287">
    <property type="component" value="Unplaced"/>
</dbReference>
<dbReference type="AlphaFoldDB" id="A0A1I7ZXU9"/>
<evidence type="ECO:0000313" key="1">
    <source>
        <dbReference type="Proteomes" id="UP000095287"/>
    </source>
</evidence>
<reference evidence="2" key="1">
    <citation type="submission" date="2016-11" db="UniProtKB">
        <authorList>
            <consortium name="WormBaseParasite"/>
        </authorList>
    </citation>
    <scope>IDENTIFICATION</scope>
</reference>
<accession>A0A1I7ZXU9</accession>
<name>A0A1I7ZXU9_9BILA</name>
<sequence length="67" mass="7675">MLPQPEIHIYRELDPELYDLYMVMPEGANRIVARMILEEFARRAASGNPVVIPKNESSSSSDDVIWL</sequence>
<proteinExistence type="predicted"/>
<dbReference type="WBParaSite" id="L893_g30686.t1">
    <property type="protein sequence ID" value="L893_g30686.t1"/>
    <property type="gene ID" value="L893_g30686"/>
</dbReference>
<organism evidence="1 2">
    <name type="scientific">Steinernema glaseri</name>
    <dbReference type="NCBI Taxonomy" id="37863"/>
    <lineage>
        <taxon>Eukaryota</taxon>
        <taxon>Metazoa</taxon>
        <taxon>Ecdysozoa</taxon>
        <taxon>Nematoda</taxon>
        <taxon>Chromadorea</taxon>
        <taxon>Rhabditida</taxon>
        <taxon>Tylenchina</taxon>
        <taxon>Panagrolaimomorpha</taxon>
        <taxon>Strongyloidoidea</taxon>
        <taxon>Steinernematidae</taxon>
        <taxon>Steinernema</taxon>
    </lineage>
</organism>
<keyword evidence="1" id="KW-1185">Reference proteome</keyword>
<protein>
    <submittedName>
        <fullName evidence="2">Transcriptional regulator</fullName>
    </submittedName>
</protein>